<evidence type="ECO:0000313" key="2">
    <source>
        <dbReference type="EMBL" id="KMQ83269.1"/>
    </source>
</evidence>
<dbReference type="STRING" id="67767.A0A0J7JYZ5"/>
<dbReference type="EMBL" id="LBMM01020518">
    <property type="protein sequence ID" value="KMQ83269.1"/>
    <property type="molecule type" value="Genomic_DNA"/>
</dbReference>
<reference evidence="2 3" key="1">
    <citation type="submission" date="2015-04" db="EMBL/GenBank/DDBJ databases">
        <title>Lasius niger genome sequencing.</title>
        <authorList>
            <person name="Konorov E.A."/>
            <person name="Nikitin M.A."/>
            <person name="Kirill M.V."/>
            <person name="Chang P."/>
        </authorList>
    </citation>
    <scope>NUCLEOTIDE SEQUENCE [LARGE SCALE GENOMIC DNA]</scope>
    <source>
        <tissue evidence="2">Whole</tissue>
    </source>
</reference>
<dbReference type="Pfam" id="PF15862">
    <property type="entry name" value="Coilin_N"/>
    <property type="match status" value="1"/>
</dbReference>
<evidence type="ECO:0000313" key="3">
    <source>
        <dbReference type="Proteomes" id="UP000036403"/>
    </source>
</evidence>
<evidence type="ECO:0000259" key="1">
    <source>
        <dbReference type="Pfam" id="PF15862"/>
    </source>
</evidence>
<dbReference type="InterPro" id="IPR031722">
    <property type="entry name" value="Coilin_N"/>
</dbReference>
<proteinExistence type="predicted"/>
<dbReference type="Proteomes" id="UP000036403">
    <property type="component" value="Unassembled WGS sequence"/>
</dbReference>
<dbReference type="PaxDb" id="67767-A0A0J7JYZ5"/>
<organism evidence="2 3">
    <name type="scientific">Lasius niger</name>
    <name type="common">Black garden ant</name>
    <dbReference type="NCBI Taxonomy" id="67767"/>
    <lineage>
        <taxon>Eukaryota</taxon>
        <taxon>Metazoa</taxon>
        <taxon>Ecdysozoa</taxon>
        <taxon>Arthropoda</taxon>
        <taxon>Hexapoda</taxon>
        <taxon>Insecta</taxon>
        <taxon>Pterygota</taxon>
        <taxon>Neoptera</taxon>
        <taxon>Endopterygota</taxon>
        <taxon>Hymenoptera</taxon>
        <taxon>Apocrita</taxon>
        <taxon>Aculeata</taxon>
        <taxon>Formicoidea</taxon>
        <taxon>Formicidae</taxon>
        <taxon>Formicinae</taxon>
        <taxon>Lasius</taxon>
        <taxon>Lasius</taxon>
    </lineage>
</organism>
<dbReference type="AlphaFoldDB" id="A0A0J7JYZ5"/>
<sequence>MMNAEGTIKQPQFRLKIDLSKFFHDARQFCWIFIDGTKIQQVIHIQQHISNLFNITEPFHLLLNDTEFLPPTEDVRILKENETIQVLPGSGIKHNIDKAETCNSSMHDKQVHMTDIKTGSDIKNEVDNAETCNSFMHDKQVHMTDIKTEIVTSDVLNVPNNIVNNTQSSLINDTTENMTFYSVIDDTVKIIDDTKDNMDSKVTDNNLMKNYNTMENMTFYSAIDDTVIGDTKEDTDFKLTDNNLTEDYNLTNSTSCESACVK</sequence>
<accession>A0A0J7JYZ5</accession>
<gene>
    <name evidence="2" type="ORF">RF55_20488</name>
</gene>
<keyword evidence="3" id="KW-1185">Reference proteome</keyword>
<protein>
    <recommendedName>
        <fullName evidence="1">Coilin N-terminal domain-containing protein</fullName>
    </recommendedName>
</protein>
<feature type="domain" description="Coilin N-terminal" evidence="1">
    <location>
        <begin position="17"/>
        <end position="118"/>
    </location>
</feature>
<name>A0A0J7JYZ5_LASNI</name>
<comment type="caution">
    <text evidence="2">The sequence shown here is derived from an EMBL/GenBank/DDBJ whole genome shotgun (WGS) entry which is preliminary data.</text>
</comment>
<dbReference type="OrthoDB" id="74813at2759"/>